<evidence type="ECO:0000313" key="2">
    <source>
        <dbReference type="EMBL" id="KAF7368844.1"/>
    </source>
</evidence>
<feature type="region of interest" description="Disordered" evidence="1">
    <location>
        <begin position="1"/>
        <end position="66"/>
    </location>
</feature>
<dbReference type="Proteomes" id="UP000620124">
    <property type="component" value="Unassembled WGS sequence"/>
</dbReference>
<keyword evidence="2" id="KW-0548">Nucleotidyltransferase</keyword>
<gene>
    <name evidence="2" type="ORF">MVEN_00209800</name>
</gene>
<feature type="compositionally biased region" description="Polar residues" evidence="1">
    <location>
        <begin position="7"/>
        <end position="16"/>
    </location>
</feature>
<dbReference type="GO" id="GO:0003964">
    <property type="term" value="F:RNA-directed DNA polymerase activity"/>
    <property type="evidence" value="ECO:0007669"/>
    <property type="project" value="UniProtKB-KW"/>
</dbReference>
<comment type="caution">
    <text evidence="2">The sequence shown here is derived from an EMBL/GenBank/DDBJ whole genome shotgun (WGS) entry which is preliminary data.</text>
</comment>
<evidence type="ECO:0000256" key="1">
    <source>
        <dbReference type="SAM" id="MobiDB-lite"/>
    </source>
</evidence>
<dbReference type="OrthoDB" id="3045612at2759"/>
<keyword evidence="2" id="KW-0695">RNA-directed DNA polymerase</keyword>
<sequence length="169" mass="17961">MEPPASGNPSAQNTKHSPLPSVFRYPPSDPSSSSATLSSASSPAPEPCRSTRERAPSRYAQDIAHGAGNVDNLARNRGRLPPGMCAAVVEEHTAEASPDDGIEYALVADVSEAEGIEPRNLAEARRSPDWPQWEKATKDKLAMLEGNGTWEIVDASPGANVVGNKWVFA</sequence>
<feature type="compositionally biased region" description="Low complexity" evidence="1">
    <location>
        <begin position="30"/>
        <end position="43"/>
    </location>
</feature>
<evidence type="ECO:0000313" key="3">
    <source>
        <dbReference type="Proteomes" id="UP000620124"/>
    </source>
</evidence>
<keyword evidence="2" id="KW-0808">Transferase</keyword>
<reference evidence="2" key="1">
    <citation type="submission" date="2020-05" db="EMBL/GenBank/DDBJ databases">
        <title>Mycena genomes resolve the evolution of fungal bioluminescence.</title>
        <authorList>
            <person name="Tsai I.J."/>
        </authorList>
    </citation>
    <scope>NUCLEOTIDE SEQUENCE</scope>
    <source>
        <strain evidence="2">CCC161011</strain>
    </source>
</reference>
<accession>A0A8H7DAZ9</accession>
<keyword evidence="3" id="KW-1185">Reference proteome</keyword>
<organism evidence="2 3">
    <name type="scientific">Mycena venus</name>
    <dbReference type="NCBI Taxonomy" id="2733690"/>
    <lineage>
        <taxon>Eukaryota</taxon>
        <taxon>Fungi</taxon>
        <taxon>Dikarya</taxon>
        <taxon>Basidiomycota</taxon>
        <taxon>Agaricomycotina</taxon>
        <taxon>Agaricomycetes</taxon>
        <taxon>Agaricomycetidae</taxon>
        <taxon>Agaricales</taxon>
        <taxon>Marasmiineae</taxon>
        <taxon>Mycenaceae</taxon>
        <taxon>Mycena</taxon>
    </lineage>
</organism>
<dbReference type="EMBL" id="JACAZI010000002">
    <property type="protein sequence ID" value="KAF7368844.1"/>
    <property type="molecule type" value="Genomic_DNA"/>
</dbReference>
<proteinExistence type="predicted"/>
<name>A0A8H7DAZ9_9AGAR</name>
<dbReference type="AlphaFoldDB" id="A0A8H7DAZ9"/>
<protein>
    <submittedName>
        <fullName evidence="2">Reverse transcriptase Ty1/copia-type domain-containing protein</fullName>
    </submittedName>
</protein>